<dbReference type="InterPro" id="IPR011008">
    <property type="entry name" value="Dimeric_a/b-barrel"/>
</dbReference>
<reference evidence="1" key="1">
    <citation type="journal article" date="2014" name="Front. Microbiol.">
        <title>High frequency of phylogenetically diverse reductive dehalogenase-homologous genes in deep subseafloor sedimentary metagenomes.</title>
        <authorList>
            <person name="Kawai M."/>
            <person name="Futagami T."/>
            <person name="Toyoda A."/>
            <person name="Takaki Y."/>
            <person name="Nishi S."/>
            <person name="Hori S."/>
            <person name="Arai W."/>
            <person name="Tsubouchi T."/>
            <person name="Morono Y."/>
            <person name="Uchiyama I."/>
            <person name="Ito T."/>
            <person name="Fujiyama A."/>
            <person name="Inagaki F."/>
            <person name="Takami H."/>
        </authorList>
    </citation>
    <scope>NUCLEOTIDE SEQUENCE</scope>
    <source>
        <strain evidence="1">Expedition CK06-06</strain>
    </source>
</reference>
<gene>
    <name evidence="1" type="ORF">S01H4_47651</name>
</gene>
<feature type="non-terminal residue" evidence="1">
    <location>
        <position position="79"/>
    </location>
</feature>
<dbReference type="EMBL" id="BART01026776">
    <property type="protein sequence ID" value="GAH00966.1"/>
    <property type="molecule type" value="Genomic_DNA"/>
</dbReference>
<name>X1BYU0_9ZZZZ</name>
<comment type="caution">
    <text evidence="1">The sequence shown here is derived from an EMBL/GenBank/DDBJ whole genome shotgun (WGS) entry which is preliminary data.</text>
</comment>
<proteinExistence type="predicted"/>
<protein>
    <recommendedName>
        <fullName evidence="2">Antibiotic biosynthesis monooxygenase</fullName>
    </recommendedName>
</protein>
<sequence length="79" mass="9268">MIRFMRKAKIIPGKGIEALQFSNKIVEHGKQNFKGMPNTNVFIEEFGDYATMHWHTDFESLAEYEKIRNQGMADPQYLE</sequence>
<accession>X1BYU0</accession>
<dbReference type="SUPFAM" id="SSF54909">
    <property type="entry name" value="Dimeric alpha+beta barrel"/>
    <property type="match status" value="1"/>
</dbReference>
<dbReference type="AlphaFoldDB" id="X1BYU0"/>
<evidence type="ECO:0008006" key="2">
    <source>
        <dbReference type="Google" id="ProtNLM"/>
    </source>
</evidence>
<evidence type="ECO:0000313" key="1">
    <source>
        <dbReference type="EMBL" id="GAH00966.1"/>
    </source>
</evidence>
<organism evidence="1">
    <name type="scientific">marine sediment metagenome</name>
    <dbReference type="NCBI Taxonomy" id="412755"/>
    <lineage>
        <taxon>unclassified sequences</taxon>
        <taxon>metagenomes</taxon>
        <taxon>ecological metagenomes</taxon>
    </lineage>
</organism>